<evidence type="ECO:0000256" key="5">
    <source>
        <dbReference type="ARBA" id="ARBA00022989"/>
    </source>
</evidence>
<comment type="caution">
    <text evidence="13">The sequence shown here is derived from an EMBL/GenBank/DDBJ whole genome shotgun (WGS) entry which is preliminary data.</text>
</comment>
<keyword evidence="2" id="KW-1003">Cell membrane</keyword>
<dbReference type="Pfam" id="PF02628">
    <property type="entry name" value="COX15-CtaA"/>
    <property type="match status" value="2"/>
</dbReference>
<evidence type="ECO:0000256" key="6">
    <source>
        <dbReference type="ARBA" id="ARBA00023002"/>
    </source>
</evidence>
<dbReference type="PANTHER" id="PTHR35457:SF1">
    <property type="entry name" value="HEME A SYNTHASE"/>
    <property type="match status" value="1"/>
</dbReference>
<dbReference type="GO" id="GO:0046872">
    <property type="term" value="F:metal ion binding"/>
    <property type="evidence" value="ECO:0007669"/>
    <property type="project" value="UniProtKB-KW"/>
</dbReference>
<feature type="transmembrane region" description="Helical" evidence="12">
    <location>
        <begin position="221"/>
        <end position="239"/>
    </location>
</feature>
<dbReference type="GO" id="GO:0016491">
    <property type="term" value="F:oxidoreductase activity"/>
    <property type="evidence" value="ECO:0007669"/>
    <property type="project" value="UniProtKB-KW"/>
</dbReference>
<keyword evidence="9 12" id="KW-0472">Membrane</keyword>
<keyword evidence="5 12" id="KW-1133">Transmembrane helix</keyword>
<feature type="transmembrane region" description="Helical" evidence="12">
    <location>
        <begin position="111"/>
        <end position="134"/>
    </location>
</feature>
<keyword evidence="6" id="KW-0560">Oxidoreductase</keyword>
<gene>
    <name evidence="13" type="ORF">FB460_2334</name>
</gene>
<keyword evidence="4" id="KW-0479">Metal-binding</keyword>
<evidence type="ECO:0000256" key="11">
    <source>
        <dbReference type="ARBA" id="ARBA00023444"/>
    </source>
</evidence>
<evidence type="ECO:0000256" key="2">
    <source>
        <dbReference type="ARBA" id="ARBA00022475"/>
    </source>
</evidence>
<accession>A0A542ZA91</accession>
<comment type="pathway">
    <text evidence="11">Porphyrin-containing compound metabolism.</text>
</comment>
<keyword evidence="10" id="KW-1015">Disulfide bond</keyword>
<evidence type="ECO:0000256" key="8">
    <source>
        <dbReference type="ARBA" id="ARBA00023133"/>
    </source>
</evidence>
<dbReference type="EMBL" id="VFOR01000003">
    <property type="protein sequence ID" value="TQL57258.1"/>
    <property type="molecule type" value="Genomic_DNA"/>
</dbReference>
<evidence type="ECO:0000256" key="10">
    <source>
        <dbReference type="ARBA" id="ARBA00023157"/>
    </source>
</evidence>
<comment type="subcellular location">
    <subcellularLocation>
        <location evidence="1">Membrane</location>
        <topology evidence="1">Multi-pass membrane protein</topology>
    </subcellularLocation>
</comment>
<evidence type="ECO:0000256" key="9">
    <source>
        <dbReference type="ARBA" id="ARBA00023136"/>
    </source>
</evidence>
<dbReference type="AlphaFoldDB" id="A0A542ZA91"/>
<feature type="transmembrane region" description="Helical" evidence="12">
    <location>
        <begin position="269"/>
        <end position="295"/>
    </location>
</feature>
<evidence type="ECO:0000256" key="3">
    <source>
        <dbReference type="ARBA" id="ARBA00022692"/>
    </source>
</evidence>
<dbReference type="InterPro" id="IPR003780">
    <property type="entry name" value="COX15/CtaA_fam"/>
</dbReference>
<keyword evidence="14" id="KW-1185">Reference proteome</keyword>
<evidence type="ECO:0000256" key="7">
    <source>
        <dbReference type="ARBA" id="ARBA00023004"/>
    </source>
</evidence>
<evidence type="ECO:0000313" key="13">
    <source>
        <dbReference type="EMBL" id="TQL57258.1"/>
    </source>
</evidence>
<keyword evidence="8" id="KW-0350">Heme biosynthesis</keyword>
<dbReference type="Proteomes" id="UP000316196">
    <property type="component" value="Unassembled WGS sequence"/>
</dbReference>
<sequence>MDVMNRSGSSTRLAPLVHGRGAAAGWAIASLVGNMGIILTGALVRLTKSGLGCPTWPKCTDESIIPVGLGLHGAIEFGNRLLTFVLIALAIGTFVAVLRARTASGEKRRDLIALSVAAGLGIPAQGVIGGITVLTKLNPYVVAMHMLVSVALIVILVLLVRRVRGLAPADVDDRTRLAARITFGLTMVSVVLGTLVTGSAPHGGDADAIRTGFVLEVVAKLHAWSGWAVLIAGIVTLALSRHRTAWWLVITVLGQAGIGYAQYFAGLPIWIIALHIVGVAVVSAVSANLAFTLGVDPEVSGS</sequence>
<feature type="transmembrane region" description="Helical" evidence="12">
    <location>
        <begin position="81"/>
        <end position="99"/>
    </location>
</feature>
<dbReference type="GO" id="GO:0016020">
    <property type="term" value="C:membrane"/>
    <property type="evidence" value="ECO:0007669"/>
    <property type="project" value="UniProtKB-SubCell"/>
</dbReference>
<organism evidence="13 14">
    <name type="scientific">Propioniferax innocua</name>
    <dbReference type="NCBI Taxonomy" id="1753"/>
    <lineage>
        <taxon>Bacteria</taxon>
        <taxon>Bacillati</taxon>
        <taxon>Actinomycetota</taxon>
        <taxon>Actinomycetes</taxon>
        <taxon>Propionibacteriales</taxon>
        <taxon>Propionibacteriaceae</taxon>
        <taxon>Propioniferax</taxon>
    </lineage>
</organism>
<protein>
    <submittedName>
        <fullName evidence="13">Cytochrome c oxidase assembly protein subunit 15</fullName>
    </submittedName>
</protein>
<evidence type="ECO:0000256" key="1">
    <source>
        <dbReference type="ARBA" id="ARBA00004141"/>
    </source>
</evidence>
<dbReference type="PANTHER" id="PTHR35457">
    <property type="entry name" value="HEME A SYNTHASE"/>
    <property type="match status" value="1"/>
</dbReference>
<keyword evidence="7" id="KW-0408">Iron</keyword>
<reference evidence="13 14" key="1">
    <citation type="submission" date="2019-06" db="EMBL/GenBank/DDBJ databases">
        <title>Sequencing the genomes of 1000 actinobacteria strains.</title>
        <authorList>
            <person name="Klenk H.-P."/>
        </authorList>
    </citation>
    <scope>NUCLEOTIDE SEQUENCE [LARGE SCALE GENOMIC DNA]</scope>
    <source>
        <strain evidence="13 14">DSM 8251</strain>
    </source>
</reference>
<evidence type="ECO:0000313" key="14">
    <source>
        <dbReference type="Proteomes" id="UP000316196"/>
    </source>
</evidence>
<dbReference type="GO" id="GO:0006784">
    <property type="term" value="P:heme A biosynthetic process"/>
    <property type="evidence" value="ECO:0007669"/>
    <property type="project" value="InterPro"/>
</dbReference>
<proteinExistence type="predicted"/>
<name>A0A542ZA91_9ACTN</name>
<feature type="transmembrane region" description="Helical" evidence="12">
    <location>
        <begin position="140"/>
        <end position="160"/>
    </location>
</feature>
<feature type="transmembrane region" description="Helical" evidence="12">
    <location>
        <begin position="21"/>
        <end position="44"/>
    </location>
</feature>
<feature type="transmembrane region" description="Helical" evidence="12">
    <location>
        <begin position="246"/>
        <end position="263"/>
    </location>
</feature>
<evidence type="ECO:0000256" key="12">
    <source>
        <dbReference type="SAM" id="Phobius"/>
    </source>
</evidence>
<dbReference type="RefSeq" id="WP_246044399.1">
    <property type="nucleotide sequence ID" value="NZ_BAAAMD010000003.1"/>
</dbReference>
<dbReference type="InterPro" id="IPR050450">
    <property type="entry name" value="COX15/CtaA_HemeA_synthase"/>
</dbReference>
<keyword evidence="3 12" id="KW-0812">Transmembrane</keyword>
<evidence type="ECO:0000256" key="4">
    <source>
        <dbReference type="ARBA" id="ARBA00022723"/>
    </source>
</evidence>
<feature type="transmembrane region" description="Helical" evidence="12">
    <location>
        <begin position="181"/>
        <end position="201"/>
    </location>
</feature>